<reference evidence="5" key="1">
    <citation type="submission" date="2021-12" db="EMBL/GenBank/DDBJ databases">
        <title>Draft genome sequence of Corynebacterium ammoniagenes strain T-723.</title>
        <authorList>
            <person name="Matsuzawa M."/>
            <person name="Hiratani M."/>
            <person name="Abe I."/>
            <person name="Tsuji Y."/>
            <person name="Nakamura J."/>
        </authorList>
    </citation>
    <scope>NUCLEOTIDE SEQUENCE</scope>
    <source>
        <strain evidence="5">T-723</strain>
    </source>
</reference>
<dbReference type="PIRSF" id="PIRSF005578">
    <property type="entry name" value="TlyA"/>
    <property type="match status" value="1"/>
</dbReference>
<evidence type="ECO:0000256" key="1">
    <source>
        <dbReference type="ARBA" id="ARBA00022884"/>
    </source>
</evidence>
<dbReference type="PANTHER" id="PTHR32319:SF0">
    <property type="entry name" value="BACTERIAL HEMOLYSIN-LIKE PROTEIN"/>
    <property type="match status" value="1"/>
</dbReference>
<dbReference type="PANTHER" id="PTHR32319">
    <property type="entry name" value="BACTERIAL HEMOLYSIN-LIKE PROTEIN"/>
    <property type="match status" value="1"/>
</dbReference>
<dbReference type="InterPro" id="IPR029063">
    <property type="entry name" value="SAM-dependent_MTases_sf"/>
</dbReference>
<dbReference type="SUPFAM" id="SSF55174">
    <property type="entry name" value="Alpha-L RNA-binding motif"/>
    <property type="match status" value="1"/>
</dbReference>
<dbReference type="SUPFAM" id="SSF53335">
    <property type="entry name" value="S-adenosyl-L-methionine-dependent methyltransferases"/>
    <property type="match status" value="1"/>
</dbReference>
<dbReference type="PROSITE" id="PS50889">
    <property type="entry name" value="S4"/>
    <property type="match status" value="1"/>
</dbReference>
<feature type="domain" description="RNA-binding S4" evidence="4">
    <location>
        <begin position="6"/>
        <end position="72"/>
    </location>
</feature>
<evidence type="ECO:0000256" key="3">
    <source>
        <dbReference type="PROSITE-ProRule" id="PRU00182"/>
    </source>
</evidence>
<evidence type="ECO:0000256" key="2">
    <source>
        <dbReference type="ARBA" id="ARBA00029460"/>
    </source>
</evidence>
<dbReference type="GO" id="GO:0003723">
    <property type="term" value="F:RNA binding"/>
    <property type="evidence" value="ECO:0007669"/>
    <property type="project" value="UniProtKB-KW"/>
</dbReference>
<proteinExistence type="inferred from homology"/>
<dbReference type="Pfam" id="PF01479">
    <property type="entry name" value="S4"/>
    <property type="match status" value="1"/>
</dbReference>
<dbReference type="Gene3D" id="3.40.50.150">
    <property type="entry name" value="Vaccinia Virus protein VP39"/>
    <property type="match status" value="1"/>
</dbReference>
<dbReference type="InterPro" id="IPR047048">
    <property type="entry name" value="TlyA"/>
</dbReference>
<dbReference type="CDD" id="cd02440">
    <property type="entry name" value="AdoMet_MTases"/>
    <property type="match status" value="1"/>
</dbReference>
<dbReference type="RefSeq" id="WP_003845988.1">
    <property type="nucleotide sequence ID" value="NZ_BQKK01000001.1"/>
</dbReference>
<keyword evidence="1 3" id="KW-0694">RNA-binding</keyword>
<evidence type="ECO:0000313" key="5">
    <source>
        <dbReference type="EMBL" id="GJN42567.1"/>
    </source>
</evidence>
<comment type="caution">
    <text evidence="5">The sequence shown here is derived from an EMBL/GenBank/DDBJ whole genome shotgun (WGS) entry which is preliminary data.</text>
</comment>
<dbReference type="GO" id="GO:0008168">
    <property type="term" value="F:methyltransferase activity"/>
    <property type="evidence" value="ECO:0007669"/>
    <property type="project" value="InterPro"/>
</dbReference>
<dbReference type="Gene3D" id="3.10.290.10">
    <property type="entry name" value="RNA-binding S4 domain"/>
    <property type="match status" value="1"/>
</dbReference>
<dbReference type="InterPro" id="IPR002877">
    <property type="entry name" value="RNA_MeTrfase_FtsJ_dom"/>
</dbReference>
<dbReference type="CDD" id="cd00165">
    <property type="entry name" value="S4"/>
    <property type="match status" value="1"/>
</dbReference>
<evidence type="ECO:0000313" key="6">
    <source>
        <dbReference type="Proteomes" id="UP001054925"/>
    </source>
</evidence>
<organism evidence="5 6">
    <name type="scientific">Corynebacterium ammoniagenes</name>
    <name type="common">Brevibacterium ammoniagenes</name>
    <dbReference type="NCBI Taxonomy" id="1697"/>
    <lineage>
        <taxon>Bacteria</taxon>
        <taxon>Bacillati</taxon>
        <taxon>Actinomycetota</taxon>
        <taxon>Actinomycetes</taxon>
        <taxon>Mycobacteriales</taxon>
        <taxon>Corynebacteriaceae</taxon>
        <taxon>Corynebacterium</taxon>
    </lineage>
</organism>
<dbReference type="NCBIfam" id="TIGR00478">
    <property type="entry name" value="tly"/>
    <property type="match status" value="1"/>
</dbReference>
<dbReference type="GO" id="GO:0032259">
    <property type="term" value="P:methylation"/>
    <property type="evidence" value="ECO:0007669"/>
    <property type="project" value="InterPro"/>
</dbReference>
<dbReference type="InterPro" id="IPR004538">
    <property type="entry name" value="Hemolysin_A/TlyA"/>
</dbReference>
<comment type="similarity">
    <text evidence="2">Belongs to the TlyA family.</text>
</comment>
<dbReference type="InterPro" id="IPR036986">
    <property type="entry name" value="S4_RNA-bd_sf"/>
</dbReference>
<sequence>MPPQRRRLDAELVRRKIARSREHAVELIKDGRVFVGGFKAQKPASVVEPEVSIRIEGGDDANWASRGAHKLLGALEAFDVDLKDKKVLDAGASTGGFTDVCLRAGASNVYAVDVGYGQLLWRLQNDDRVKVLDRTNIRYLTLEQTDGPCDVMVGDLSFISLKLTLPAMAQVMAPGAVMLPMVKPQFEVGKERVGTSGVVRSPQLRVEVTHEVASFAQSLGLSCHGVVASPLPGPSGNVEYFLKLINDGGATHPSQPELMSMIETAVKDGPQ</sequence>
<name>A0AAV5G893_CORAM</name>
<gene>
    <name evidence="5" type="ORF">CAT723_10460</name>
</gene>
<dbReference type="AlphaFoldDB" id="A0AAV5G893"/>
<evidence type="ECO:0000259" key="4">
    <source>
        <dbReference type="SMART" id="SM00363"/>
    </source>
</evidence>
<protein>
    <submittedName>
        <fullName evidence="5">TlyA family rRNA (Cytidine-2'-O)-methyltransferase</fullName>
    </submittedName>
</protein>
<dbReference type="Proteomes" id="UP001054925">
    <property type="component" value="Unassembled WGS sequence"/>
</dbReference>
<dbReference type="SMART" id="SM00363">
    <property type="entry name" value="S4"/>
    <property type="match status" value="1"/>
</dbReference>
<dbReference type="EMBL" id="BQKK01000001">
    <property type="protein sequence ID" value="GJN42567.1"/>
    <property type="molecule type" value="Genomic_DNA"/>
</dbReference>
<dbReference type="Pfam" id="PF01728">
    <property type="entry name" value="FtsJ"/>
    <property type="match status" value="1"/>
</dbReference>
<dbReference type="InterPro" id="IPR002942">
    <property type="entry name" value="S4_RNA-bd"/>
</dbReference>
<accession>A0AAV5G893</accession>